<dbReference type="PANTHER" id="PTHR18444:SF9">
    <property type="entry name" value="UPF0538 PROTEIN C2ORF76"/>
    <property type="match status" value="1"/>
</dbReference>
<accession>A0AAD5Y4T2</accession>
<protein>
    <submittedName>
        <fullName evidence="2">Uncharacterized protein</fullName>
    </submittedName>
</protein>
<name>A0AAD5Y4T2_9FUNG</name>
<dbReference type="PANTHER" id="PTHR18444">
    <property type="entry name" value="UPF0538 FAMILY MEMBER"/>
    <property type="match status" value="1"/>
</dbReference>
<sequence length="374" mass="43745">MPTPPPPPLPPVQTINSNEPRIFTEQELQKQHQDKILIELRVESYLQPLKSILHRSESFQFTGQQMKDIVHLHRRLSDNYQLWKQGEGEFEQIVDTTNALKAKLDIDSNDVRELDQDAFKTKFKIGPKYMKILRYIKNTNFMKDIIDCYFKYHPKTNVSVVQLVDWIIKVEANPSEYAGITVQSVKSMIGSMGDEMFKENFISHFKNIYRTDQIPQELIQDSQALISAEERIQTFFGSYQAMWNFTLKLQACPYDQLYEDAIAFVYVLSSFTADQWQDISTYDWCPSDIKYRFDTAKTNCEKPYLNVEFDTLKLYFTAHGTKSQNLIINLNDDGFLTDNSKKLSQVGIENETEISFFKLADYNVFKANPEIKWE</sequence>
<keyword evidence="4" id="KW-1185">Reference proteome</keyword>
<gene>
    <name evidence="2" type="ORF">HK103_002306</name>
    <name evidence="3" type="ORF">HK103_002329</name>
</gene>
<dbReference type="Proteomes" id="UP001210925">
    <property type="component" value="Unassembled WGS sequence"/>
</dbReference>
<evidence type="ECO:0000313" key="4">
    <source>
        <dbReference type="Proteomes" id="UP001210925"/>
    </source>
</evidence>
<comment type="similarity">
    <text evidence="1">Belongs to the UPF0538 family.</text>
</comment>
<dbReference type="EMBL" id="JADGKB010000018">
    <property type="protein sequence ID" value="KAJ3259426.1"/>
    <property type="molecule type" value="Genomic_DNA"/>
</dbReference>
<dbReference type="EMBL" id="JADGKB010000018">
    <property type="protein sequence ID" value="KAJ3259403.1"/>
    <property type="molecule type" value="Genomic_DNA"/>
</dbReference>
<dbReference type="Pfam" id="PF10209">
    <property type="entry name" value="DUF2340"/>
    <property type="match status" value="1"/>
</dbReference>
<dbReference type="InterPro" id="IPR018794">
    <property type="entry name" value="UPF0538"/>
</dbReference>
<evidence type="ECO:0000313" key="3">
    <source>
        <dbReference type="EMBL" id="KAJ3259426.1"/>
    </source>
</evidence>
<organism evidence="2 4">
    <name type="scientific">Boothiomyces macroporosus</name>
    <dbReference type="NCBI Taxonomy" id="261099"/>
    <lineage>
        <taxon>Eukaryota</taxon>
        <taxon>Fungi</taxon>
        <taxon>Fungi incertae sedis</taxon>
        <taxon>Chytridiomycota</taxon>
        <taxon>Chytridiomycota incertae sedis</taxon>
        <taxon>Chytridiomycetes</taxon>
        <taxon>Rhizophydiales</taxon>
        <taxon>Terramycetaceae</taxon>
        <taxon>Boothiomyces</taxon>
    </lineage>
</organism>
<comment type="caution">
    <text evidence="2">The sequence shown here is derived from an EMBL/GenBank/DDBJ whole genome shotgun (WGS) entry which is preliminary data.</text>
</comment>
<proteinExistence type="inferred from homology"/>
<reference evidence="2" key="1">
    <citation type="submission" date="2020-05" db="EMBL/GenBank/DDBJ databases">
        <title>Phylogenomic resolution of chytrid fungi.</title>
        <authorList>
            <person name="Stajich J.E."/>
            <person name="Amses K."/>
            <person name="Simmons R."/>
            <person name="Seto K."/>
            <person name="Myers J."/>
            <person name="Bonds A."/>
            <person name="Quandt C.A."/>
            <person name="Barry K."/>
            <person name="Liu P."/>
            <person name="Grigoriev I."/>
            <person name="Longcore J.E."/>
            <person name="James T.Y."/>
        </authorList>
    </citation>
    <scope>NUCLEOTIDE SEQUENCE</scope>
    <source>
        <strain evidence="2">PLAUS21</strain>
    </source>
</reference>
<evidence type="ECO:0000256" key="1">
    <source>
        <dbReference type="ARBA" id="ARBA00007176"/>
    </source>
</evidence>
<dbReference type="AlphaFoldDB" id="A0AAD5Y4T2"/>
<evidence type="ECO:0000313" key="2">
    <source>
        <dbReference type="EMBL" id="KAJ3259403.1"/>
    </source>
</evidence>